<dbReference type="EMBL" id="KR029586">
    <property type="protein sequence ID" value="AKH46814.1"/>
    <property type="molecule type" value="Genomic_DNA"/>
</dbReference>
<reference evidence="1" key="2">
    <citation type="submission" date="2015-03" db="EMBL/GenBank/DDBJ databases">
        <authorList>
            <person name="Chow C.-E.T."/>
            <person name="Winget D.M."/>
            <person name="White R.A.III."/>
            <person name="Hallam S.J."/>
            <person name="Suttle C.A."/>
        </authorList>
    </citation>
    <scope>NUCLEOTIDE SEQUENCE</scope>
    <source>
        <strain evidence="1">Anoxic2_2</strain>
    </source>
</reference>
<organism evidence="1">
    <name type="scientific">uncultured marine virus</name>
    <dbReference type="NCBI Taxonomy" id="186617"/>
    <lineage>
        <taxon>Viruses</taxon>
        <taxon>environmental samples</taxon>
    </lineage>
</organism>
<sequence>MADLVFAPTQFRFAIAEEATFSTAITDQASFQELLINEPTQIDYSNLIVDRAKKADGKRVMSHTDNYVSKPGSDYSVTVSGIATDTTLDYLIYGVMQDLGGESTDSPYLKTFEWDGSSGAVDFSVGAGISYTLNGFNPGSTEDECWQLRGCILSELTLTADPGTNGGRLSYSATFISGFVPIQTGITVNPASWVNAAADYYPFQTLAAKTISGNNVVLGSLSLTFNNAATRVGFDASGNTQNYSLGVGGDGLSITGEISVKYDDITSDEINTFLADPTLGSAEVPIVIQWGDGTANNTAKFDINAIYTGNTLDFGNDAGVFVTLPFMGVDDSVTTQANEAIEVTIVNEILRGW</sequence>
<name>A0A0F7L2L7_9VIRU</name>
<proteinExistence type="predicted"/>
<accession>A0A0F7L2L7</accession>
<evidence type="ECO:0000313" key="1">
    <source>
        <dbReference type="EMBL" id="AKH46814.1"/>
    </source>
</evidence>
<reference evidence="1" key="1">
    <citation type="journal article" date="2015" name="Front. Microbiol.">
        <title>Combining genomic sequencing methods to explore viral diversity and reveal potential virus-host interactions.</title>
        <authorList>
            <person name="Chow C.E."/>
            <person name="Winget D.M."/>
            <person name="White R.A.III."/>
            <person name="Hallam S.J."/>
            <person name="Suttle C.A."/>
        </authorList>
    </citation>
    <scope>NUCLEOTIDE SEQUENCE</scope>
    <source>
        <strain evidence="1">Anoxic2_2</strain>
    </source>
</reference>
<protein>
    <submittedName>
        <fullName evidence="1">Uncharacterized protein</fullName>
    </submittedName>
</protein>